<evidence type="ECO:0008006" key="5">
    <source>
        <dbReference type="Google" id="ProtNLM"/>
    </source>
</evidence>
<reference evidence="3 4" key="1">
    <citation type="submission" date="2019-07" db="EMBL/GenBank/DDBJ databases">
        <title>Genomics analysis of Aphanomyces spp. identifies a new class of oomycete effector associated with host adaptation.</title>
        <authorList>
            <person name="Gaulin E."/>
        </authorList>
    </citation>
    <scope>NUCLEOTIDE SEQUENCE [LARGE SCALE GENOMIC DNA]</scope>
    <source>
        <strain evidence="3 4">ATCC 201684</strain>
    </source>
</reference>
<gene>
    <name evidence="3" type="ORF">Ae201684_018029</name>
</gene>
<sequence length="618" mass="72054">MSSKIDALKRYMGGPAVPEEKLKKKRKKKKSDGGLGMFVIDDDDAWDSAVAAQGKQKDLWHDEKSAYNEDLPTIVDGTDYDPENQPVVANAEEFFEQERAEELEKQWQATETKVPSDPSPPRKNRQTDASSPRKSKREPASPVDASPPRRTIRDKTSPIRKLEYDASPPRRASIRDADHSPPRRKRQDDASPPRRPHQKDPSPPRRHRQEDASPPRRGRQEDPSPSRRPRQDDSSPPRRSRQEESSPSRRRQEHLSPPRRSRRDDSSPPRRSNRDASPPRRSREGDRSPPRRKSRHDDDTPPRRSKVSSPERSEKIRSDDSPPRRSRRDDASPPRRSKRSRSSSPRRSRYDRHSPPLQRDSPRRSRQDPSPRRRSEADDIRRRTSSPPRRASKFDVAPTSPPRQRKSPSPARRDTKSTGGVFTGKQFKEQQERHREEQNAMFKNEELMGKQAETVYRDKRGRKLDMLMEMQRQQEIQDGKRKREAKEEYEWGTGKVRKEEIRTQQQELEAIKSKPFARRNDDAELEALRKAKQRDFDPVQSSLFKKDDFEEKLKPAPRKNQKPKYTGPPAPPNRFNIPPGYRWDGVVRGTNWEEKVLLQANARKAHKQDMYQWATADM</sequence>
<feature type="compositionally biased region" description="Basic and acidic residues" evidence="2">
    <location>
        <begin position="262"/>
        <end position="302"/>
    </location>
</feature>
<feature type="compositionally biased region" description="Basic and acidic residues" evidence="2">
    <location>
        <begin position="309"/>
        <end position="333"/>
    </location>
</feature>
<evidence type="ECO:0000256" key="2">
    <source>
        <dbReference type="SAM" id="MobiDB-lite"/>
    </source>
</evidence>
<feature type="region of interest" description="Disordered" evidence="2">
    <location>
        <begin position="529"/>
        <end position="578"/>
    </location>
</feature>
<feature type="compositionally biased region" description="Basic and acidic residues" evidence="2">
    <location>
        <begin position="173"/>
        <end position="247"/>
    </location>
</feature>
<dbReference type="GO" id="GO:0000398">
    <property type="term" value="P:mRNA splicing, via spliceosome"/>
    <property type="evidence" value="ECO:0007669"/>
    <property type="project" value="TreeGrafter"/>
</dbReference>
<feature type="compositionally biased region" description="Basic residues" evidence="2">
    <location>
        <begin position="335"/>
        <end position="350"/>
    </location>
</feature>
<keyword evidence="4" id="KW-1185">Reference proteome</keyword>
<dbReference type="InterPro" id="IPR018609">
    <property type="entry name" value="Bud13"/>
</dbReference>
<evidence type="ECO:0000313" key="3">
    <source>
        <dbReference type="EMBL" id="KAF0722953.1"/>
    </source>
</evidence>
<dbReference type="VEuPathDB" id="FungiDB:AeMF1_001358"/>
<comment type="caution">
    <text evidence="3">The sequence shown here is derived from an EMBL/GenBank/DDBJ whole genome shotgun (WGS) entry which is preliminary data.</text>
</comment>
<protein>
    <recommendedName>
        <fullName evidence="5">BUD13 homolog</fullName>
    </recommendedName>
</protein>
<dbReference type="GO" id="GO:0070274">
    <property type="term" value="C:RES complex"/>
    <property type="evidence" value="ECO:0007669"/>
    <property type="project" value="TreeGrafter"/>
</dbReference>
<proteinExistence type="inferred from homology"/>
<dbReference type="AlphaFoldDB" id="A0A6G0W6T8"/>
<evidence type="ECO:0000256" key="1">
    <source>
        <dbReference type="ARBA" id="ARBA00011069"/>
    </source>
</evidence>
<dbReference type="GO" id="GO:0003723">
    <property type="term" value="F:RNA binding"/>
    <property type="evidence" value="ECO:0007669"/>
    <property type="project" value="TreeGrafter"/>
</dbReference>
<dbReference type="GO" id="GO:0005684">
    <property type="term" value="C:U2-type spliceosomal complex"/>
    <property type="evidence" value="ECO:0007669"/>
    <property type="project" value="TreeGrafter"/>
</dbReference>
<dbReference type="PANTHER" id="PTHR31809">
    <property type="entry name" value="BUD13 HOMOLOG"/>
    <property type="match status" value="1"/>
</dbReference>
<dbReference type="Proteomes" id="UP000481153">
    <property type="component" value="Unassembled WGS sequence"/>
</dbReference>
<dbReference type="PANTHER" id="PTHR31809:SF0">
    <property type="entry name" value="BUD13 HOMOLOG"/>
    <property type="match status" value="1"/>
</dbReference>
<organism evidence="3 4">
    <name type="scientific">Aphanomyces euteiches</name>
    <dbReference type="NCBI Taxonomy" id="100861"/>
    <lineage>
        <taxon>Eukaryota</taxon>
        <taxon>Sar</taxon>
        <taxon>Stramenopiles</taxon>
        <taxon>Oomycota</taxon>
        <taxon>Saprolegniomycetes</taxon>
        <taxon>Saprolegniales</taxon>
        <taxon>Verrucalvaceae</taxon>
        <taxon>Aphanomyces</taxon>
    </lineage>
</organism>
<feature type="compositionally biased region" description="Basic and acidic residues" evidence="2">
    <location>
        <begin position="360"/>
        <end position="382"/>
    </location>
</feature>
<dbReference type="Pfam" id="PF09736">
    <property type="entry name" value="Bud13"/>
    <property type="match status" value="1"/>
</dbReference>
<feature type="compositionally biased region" description="Basic residues" evidence="2">
    <location>
        <begin position="248"/>
        <end position="261"/>
    </location>
</feature>
<feature type="compositionally biased region" description="Basic and acidic residues" evidence="2">
    <location>
        <begin position="544"/>
        <end position="554"/>
    </location>
</feature>
<comment type="similarity">
    <text evidence="1">Belongs to the CWC26 family.</text>
</comment>
<name>A0A6G0W6T8_9STRA</name>
<dbReference type="InterPro" id="IPR051112">
    <property type="entry name" value="CWC26_splicing_factor"/>
</dbReference>
<accession>A0A6G0W6T8</accession>
<feature type="region of interest" description="Disordered" evidence="2">
    <location>
        <begin position="98"/>
        <end position="448"/>
    </location>
</feature>
<feature type="compositionally biased region" description="Basic and acidic residues" evidence="2">
    <location>
        <begin position="426"/>
        <end position="448"/>
    </location>
</feature>
<evidence type="ECO:0000313" key="4">
    <source>
        <dbReference type="Proteomes" id="UP000481153"/>
    </source>
</evidence>
<feature type="compositionally biased region" description="Basic and acidic residues" evidence="2">
    <location>
        <begin position="151"/>
        <end position="164"/>
    </location>
</feature>
<dbReference type="EMBL" id="VJMJ01000319">
    <property type="protein sequence ID" value="KAF0722953.1"/>
    <property type="molecule type" value="Genomic_DNA"/>
</dbReference>